<evidence type="ECO:0000256" key="1">
    <source>
        <dbReference type="ARBA" id="ARBA00004141"/>
    </source>
</evidence>
<keyword evidence="7" id="KW-0927">Auxin signaling pathway</keyword>
<proteinExistence type="inferred from homology"/>
<evidence type="ECO:0000313" key="10">
    <source>
        <dbReference type="Proteomes" id="UP001341840"/>
    </source>
</evidence>
<accession>A0ABU6WFC6</accession>
<evidence type="ECO:0000256" key="8">
    <source>
        <dbReference type="SAM" id="Phobius"/>
    </source>
</evidence>
<dbReference type="Proteomes" id="UP001341840">
    <property type="component" value="Unassembled WGS sequence"/>
</dbReference>
<keyword evidence="5 8" id="KW-1133">Transmembrane helix</keyword>
<feature type="transmembrane region" description="Helical" evidence="8">
    <location>
        <begin position="7"/>
        <end position="28"/>
    </location>
</feature>
<feature type="transmembrane region" description="Helical" evidence="8">
    <location>
        <begin position="40"/>
        <end position="59"/>
    </location>
</feature>
<dbReference type="InterPro" id="IPR051107">
    <property type="entry name" value="Auxin_Efflux_Carrier"/>
</dbReference>
<evidence type="ECO:0000256" key="5">
    <source>
        <dbReference type="ARBA" id="ARBA00022989"/>
    </source>
</evidence>
<keyword evidence="10" id="KW-1185">Reference proteome</keyword>
<dbReference type="InterPro" id="IPR004776">
    <property type="entry name" value="Mem_transp_PIN-like"/>
</dbReference>
<reference evidence="9 10" key="1">
    <citation type="journal article" date="2023" name="Plants (Basel)">
        <title>Bridging the Gap: Combining Genomics and Transcriptomics Approaches to Understand Stylosanthes scabra, an Orphan Legume from the Brazilian Caatinga.</title>
        <authorList>
            <person name="Ferreira-Neto J.R.C."/>
            <person name="da Silva M.D."/>
            <person name="Binneck E."/>
            <person name="de Melo N.F."/>
            <person name="da Silva R.H."/>
            <person name="de Melo A.L.T.M."/>
            <person name="Pandolfi V."/>
            <person name="Bustamante F.O."/>
            <person name="Brasileiro-Vidal A.C."/>
            <person name="Benko-Iseppon A.M."/>
        </authorList>
    </citation>
    <scope>NUCLEOTIDE SEQUENCE [LARGE SCALE GENOMIC DNA]</scope>
    <source>
        <tissue evidence="9">Leaves</tissue>
    </source>
</reference>
<evidence type="ECO:0000256" key="6">
    <source>
        <dbReference type="ARBA" id="ARBA00023136"/>
    </source>
</evidence>
<keyword evidence="4 8" id="KW-0812">Transmembrane</keyword>
<dbReference type="Pfam" id="PF03547">
    <property type="entry name" value="Mem_trans"/>
    <property type="match status" value="1"/>
</dbReference>
<sequence length="119" mass="13445">MITLLDFYHVMTAMVPLYVAMILAYGSVKWWKIFSPDQCSGINRFVALFAVPLLSFHFIASNNPYKMNLRFLAADTLQKVIVLVVLAIWSNVTKKGCLEWTITLFSLSTLPNTLVMGIP</sequence>
<evidence type="ECO:0000256" key="4">
    <source>
        <dbReference type="ARBA" id="ARBA00022692"/>
    </source>
</evidence>
<comment type="caution">
    <text evidence="9">The sequence shown here is derived from an EMBL/GenBank/DDBJ whole genome shotgun (WGS) entry which is preliminary data.</text>
</comment>
<evidence type="ECO:0000256" key="3">
    <source>
        <dbReference type="ARBA" id="ARBA00022448"/>
    </source>
</evidence>
<dbReference type="GO" id="GO:0016853">
    <property type="term" value="F:isomerase activity"/>
    <property type="evidence" value="ECO:0007669"/>
    <property type="project" value="UniProtKB-KW"/>
</dbReference>
<evidence type="ECO:0000313" key="9">
    <source>
        <dbReference type="EMBL" id="MED6184620.1"/>
    </source>
</evidence>
<keyword evidence="3" id="KW-0813">Transport</keyword>
<gene>
    <name evidence="9" type="primary">PIN1_3</name>
    <name evidence="9" type="ORF">PIB30_049198</name>
</gene>
<comment type="similarity">
    <text evidence="2">Belongs to the auxin efflux carrier (TC 2.A.69.1) family.</text>
</comment>
<comment type="subcellular location">
    <subcellularLocation>
        <location evidence="1">Membrane</location>
        <topology evidence="1">Multi-pass membrane protein</topology>
    </subcellularLocation>
</comment>
<keyword evidence="6 8" id="KW-0472">Membrane</keyword>
<evidence type="ECO:0000256" key="7">
    <source>
        <dbReference type="ARBA" id="ARBA00023294"/>
    </source>
</evidence>
<dbReference type="PANTHER" id="PTHR31752:SF18">
    <property type="entry name" value="AUXIN EFFLUX CARRIER COMPONENT 1"/>
    <property type="match status" value="1"/>
</dbReference>
<feature type="non-terminal residue" evidence="9">
    <location>
        <position position="119"/>
    </location>
</feature>
<dbReference type="EMBL" id="JASCZI010181571">
    <property type="protein sequence ID" value="MED6184620.1"/>
    <property type="molecule type" value="Genomic_DNA"/>
</dbReference>
<evidence type="ECO:0000256" key="2">
    <source>
        <dbReference type="ARBA" id="ARBA00009177"/>
    </source>
</evidence>
<keyword evidence="9" id="KW-0413">Isomerase</keyword>
<organism evidence="9 10">
    <name type="scientific">Stylosanthes scabra</name>
    <dbReference type="NCBI Taxonomy" id="79078"/>
    <lineage>
        <taxon>Eukaryota</taxon>
        <taxon>Viridiplantae</taxon>
        <taxon>Streptophyta</taxon>
        <taxon>Embryophyta</taxon>
        <taxon>Tracheophyta</taxon>
        <taxon>Spermatophyta</taxon>
        <taxon>Magnoliopsida</taxon>
        <taxon>eudicotyledons</taxon>
        <taxon>Gunneridae</taxon>
        <taxon>Pentapetalae</taxon>
        <taxon>rosids</taxon>
        <taxon>fabids</taxon>
        <taxon>Fabales</taxon>
        <taxon>Fabaceae</taxon>
        <taxon>Papilionoideae</taxon>
        <taxon>50 kb inversion clade</taxon>
        <taxon>dalbergioids sensu lato</taxon>
        <taxon>Dalbergieae</taxon>
        <taxon>Pterocarpus clade</taxon>
        <taxon>Stylosanthes</taxon>
    </lineage>
</organism>
<protein>
    <submittedName>
        <fullName evidence="9">Peptidyl-prolyl cis-trans isomerase NIMA-interacting protein 1</fullName>
    </submittedName>
</protein>
<dbReference type="PANTHER" id="PTHR31752">
    <property type="entry name" value="AUXIN EFFLUX CARRIER COMPONENT 1B-RELATED"/>
    <property type="match status" value="1"/>
</dbReference>
<name>A0ABU6WFC6_9FABA</name>